<name>A0A655ICD2_MYCTX</name>
<dbReference type="EMBL" id="CSAD01000312">
    <property type="protein sequence ID" value="COV71370.1"/>
    <property type="molecule type" value="Genomic_DNA"/>
</dbReference>
<sequence length="56" mass="5601">MDPNAGSPKTEFADQSSGPSKEPGATEPADSHSAGLTAQIAAVRAGPRRLPSSKAP</sequence>
<evidence type="ECO:0000313" key="6">
    <source>
        <dbReference type="Proteomes" id="UP000044938"/>
    </source>
</evidence>
<organism evidence="3 7">
    <name type="scientific">Mycobacterium tuberculosis</name>
    <dbReference type="NCBI Taxonomy" id="1773"/>
    <lineage>
        <taxon>Bacteria</taxon>
        <taxon>Bacillati</taxon>
        <taxon>Actinomycetota</taxon>
        <taxon>Actinomycetes</taxon>
        <taxon>Mycobacteriales</taxon>
        <taxon>Mycobacteriaceae</taxon>
        <taxon>Mycobacterium</taxon>
        <taxon>Mycobacterium tuberculosis complex</taxon>
    </lineage>
</organism>
<evidence type="ECO:0000313" key="7">
    <source>
        <dbReference type="Proteomes" id="UP000045842"/>
    </source>
</evidence>
<evidence type="ECO:0000313" key="8">
    <source>
        <dbReference type="Proteomes" id="UP000048600"/>
    </source>
</evidence>
<evidence type="ECO:0000313" key="3">
    <source>
        <dbReference type="EMBL" id="COV71370.1"/>
    </source>
</evidence>
<dbReference type="EMBL" id="CHKL01000387">
    <property type="protein sequence ID" value="COW68275.1"/>
    <property type="molecule type" value="Genomic_DNA"/>
</dbReference>
<feature type="region of interest" description="Disordered" evidence="1">
    <location>
        <begin position="1"/>
        <end position="56"/>
    </location>
</feature>
<dbReference type="AlphaFoldDB" id="A0A655ICD2"/>
<dbReference type="Proteomes" id="UP000050164">
    <property type="component" value="Unassembled WGS sequence"/>
</dbReference>
<dbReference type="Proteomes" id="UP000044938">
    <property type="component" value="Unassembled WGS sequence"/>
</dbReference>
<evidence type="ECO:0000313" key="4">
    <source>
        <dbReference type="EMBL" id="COW68275.1"/>
    </source>
</evidence>
<reference evidence="6 7" key="1">
    <citation type="submission" date="2015-03" db="EMBL/GenBank/DDBJ databases">
        <authorList>
            <consortium name="Pathogen Informatics"/>
        </authorList>
    </citation>
    <scope>NUCLEOTIDE SEQUENCE [LARGE SCALE GENOMIC DNA]</scope>
    <source>
        <strain evidence="2 9">Bir 185</strain>
        <strain evidence="3 7">G09801536</strain>
        <strain evidence="5 6">M09401471</strain>
        <strain evidence="4 8">P00601463</strain>
    </source>
</reference>
<evidence type="ECO:0000256" key="1">
    <source>
        <dbReference type="SAM" id="MobiDB-lite"/>
    </source>
</evidence>
<dbReference type="Proteomes" id="UP000045842">
    <property type="component" value="Unassembled WGS sequence"/>
</dbReference>
<accession>A0A655ICD2</accession>
<dbReference type="EMBL" id="CNFT01001275">
    <property type="protein sequence ID" value="CKT09903.1"/>
    <property type="molecule type" value="Genomic_DNA"/>
</dbReference>
<gene>
    <name evidence="3" type="ORF">ERS007679_02332</name>
    <name evidence="5" type="ORF">ERS007720_03847</name>
    <name evidence="4" type="ORF">ERS007741_02939</name>
    <name evidence="2" type="ORF">ERS027659_03952</name>
</gene>
<evidence type="ECO:0000313" key="5">
    <source>
        <dbReference type="EMBL" id="COX06829.1"/>
    </source>
</evidence>
<evidence type="ECO:0000313" key="2">
    <source>
        <dbReference type="EMBL" id="CKT09903.1"/>
    </source>
</evidence>
<evidence type="ECO:0000313" key="9">
    <source>
        <dbReference type="Proteomes" id="UP000050164"/>
    </source>
</evidence>
<dbReference type="EMBL" id="CSAJ01000687">
    <property type="protein sequence ID" value="COX06829.1"/>
    <property type="molecule type" value="Genomic_DNA"/>
</dbReference>
<protein>
    <submittedName>
        <fullName evidence="3">Uncharacterized protein</fullName>
    </submittedName>
</protein>
<dbReference type="Proteomes" id="UP000048600">
    <property type="component" value="Unassembled WGS sequence"/>
</dbReference>
<proteinExistence type="predicted"/>